<dbReference type="EMBL" id="CP019481">
    <property type="protein sequence ID" value="UQC91443.1"/>
    <property type="molecule type" value="Genomic_DNA"/>
</dbReference>
<sequence>MLNVILDLVFSKPFGDLASNLDIYNYIYLTEYNILNIVVAAVLPSLLYILL</sequence>
<dbReference type="RefSeq" id="XP_049153042.1">
    <property type="nucleotide sequence ID" value="XM_049295895.1"/>
</dbReference>
<evidence type="ECO:0000313" key="2">
    <source>
        <dbReference type="EMBL" id="UQC91443.1"/>
    </source>
</evidence>
<organism evidence="2 3">
    <name type="scientific">Colletotrichum lupini</name>
    <dbReference type="NCBI Taxonomy" id="145971"/>
    <lineage>
        <taxon>Eukaryota</taxon>
        <taxon>Fungi</taxon>
        <taxon>Dikarya</taxon>
        <taxon>Ascomycota</taxon>
        <taxon>Pezizomycotina</taxon>
        <taxon>Sordariomycetes</taxon>
        <taxon>Hypocreomycetidae</taxon>
        <taxon>Glomerellales</taxon>
        <taxon>Glomerellaceae</taxon>
        <taxon>Colletotrichum</taxon>
        <taxon>Colletotrichum acutatum species complex</taxon>
    </lineage>
</organism>
<keyword evidence="1" id="KW-1133">Transmembrane helix</keyword>
<keyword evidence="1" id="KW-0472">Membrane</keyword>
<evidence type="ECO:0000313" key="3">
    <source>
        <dbReference type="Proteomes" id="UP000830671"/>
    </source>
</evidence>
<dbReference type="AlphaFoldDB" id="A0A9Q8T9I4"/>
<reference evidence="2" key="1">
    <citation type="journal article" date="2021" name="Mol. Plant Microbe Interact.">
        <title>Complete Genome Sequence of the Plant-Pathogenic Fungus Colletotrichum lupini.</title>
        <authorList>
            <person name="Baroncelli R."/>
            <person name="Pensec F."/>
            <person name="Da Lio D."/>
            <person name="Boufleur T."/>
            <person name="Vicente I."/>
            <person name="Sarrocco S."/>
            <person name="Picot A."/>
            <person name="Baraldi E."/>
            <person name="Sukno S."/>
            <person name="Thon M."/>
            <person name="Le Floch G."/>
        </authorList>
    </citation>
    <scope>NUCLEOTIDE SEQUENCE</scope>
    <source>
        <strain evidence="2">IMI 504893</strain>
    </source>
</reference>
<name>A0A9Q8T9I4_9PEZI</name>
<dbReference type="Proteomes" id="UP000830671">
    <property type="component" value="Chromosome 9"/>
</dbReference>
<accession>A0A9Q8T9I4</accession>
<gene>
    <name evidence="2" type="ORF">CLUP02_16978</name>
</gene>
<dbReference type="GeneID" id="73350905"/>
<keyword evidence="1" id="KW-0812">Transmembrane</keyword>
<feature type="transmembrane region" description="Helical" evidence="1">
    <location>
        <begin position="32"/>
        <end position="50"/>
    </location>
</feature>
<evidence type="ECO:0000256" key="1">
    <source>
        <dbReference type="SAM" id="Phobius"/>
    </source>
</evidence>
<proteinExistence type="predicted"/>
<dbReference type="KEGG" id="clup:CLUP02_16978"/>
<protein>
    <submittedName>
        <fullName evidence="2">Cytochrome P450</fullName>
    </submittedName>
</protein>
<keyword evidence="3" id="KW-1185">Reference proteome</keyword>